<dbReference type="PANTHER" id="PTHR43252">
    <property type="entry name" value="TRANSCRIPTIONAL REGULATOR YQJI"/>
    <property type="match status" value="1"/>
</dbReference>
<organism evidence="3 4">
    <name type="scientific">Pseudonocardia zijingensis</name>
    <dbReference type="NCBI Taxonomy" id="153376"/>
    <lineage>
        <taxon>Bacteria</taxon>
        <taxon>Bacillati</taxon>
        <taxon>Actinomycetota</taxon>
        <taxon>Actinomycetes</taxon>
        <taxon>Pseudonocardiales</taxon>
        <taxon>Pseudonocardiaceae</taxon>
        <taxon>Pseudonocardia</taxon>
    </lineage>
</organism>
<dbReference type="Proteomes" id="UP001499967">
    <property type="component" value="Unassembled WGS sequence"/>
</dbReference>
<dbReference type="Gene3D" id="1.10.10.10">
    <property type="entry name" value="Winged helix-like DNA-binding domain superfamily/Winged helix DNA-binding domain"/>
    <property type="match status" value="1"/>
</dbReference>
<evidence type="ECO:0000259" key="2">
    <source>
        <dbReference type="Pfam" id="PF03551"/>
    </source>
</evidence>
<dbReference type="InterPro" id="IPR036388">
    <property type="entry name" value="WH-like_DNA-bd_sf"/>
</dbReference>
<dbReference type="InterPro" id="IPR005149">
    <property type="entry name" value="Tscrpt_reg_PadR_N"/>
</dbReference>
<accession>A0ABN1N851</accession>
<name>A0ABN1N851_9PSEU</name>
<feature type="domain" description="Transcription regulator PadR N-terminal" evidence="2">
    <location>
        <begin position="93"/>
        <end position="160"/>
    </location>
</feature>
<evidence type="ECO:0000313" key="3">
    <source>
        <dbReference type="EMBL" id="GAA0896905.1"/>
    </source>
</evidence>
<feature type="region of interest" description="Disordered" evidence="1">
    <location>
        <begin position="1"/>
        <end position="87"/>
    </location>
</feature>
<dbReference type="InterPro" id="IPR036390">
    <property type="entry name" value="WH_DNA-bd_sf"/>
</dbReference>
<dbReference type="EMBL" id="BAAAHP010000178">
    <property type="protein sequence ID" value="GAA0896905.1"/>
    <property type="molecule type" value="Genomic_DNA"/>
</dbReference>
<gene>
    <name evidence="3" type="ORF">GCM10009559_56500</name>
</gene>
<dbReference type="Pfam" id="PF03551">
    <property type="entry name" value="PadR"/>
    <property type="match status" value="1"/>
</dbReference>
<evidence type="ECO:0000313" key="4">
    <source>
        <dbReference type="Proteomes" id="UP001499967"/>
    </source>
</evidence>
<reference evidence="3 4" key="1">
    <citation type="journal article" date="2019" name="Int. J. Syst. Evol. Microbiol.">
        <title>The Global Catalogue of Microorganisms (GCM) 10K type strain sequencing project: providing services to taxonomists for standard genome sequencing and annotation.</title>
        <authorList>
            <consortium name="The Broad Institute Genomics Platform"/>
            <consortium name="The Broad Institute Genome Sequencing Center for Infectious Disease"/>
            <person name="Wu L."/>
            <person name="Ma J."/>
        </authorList>
    </citation>
    <scope>NUCLEOTIDE SEQUENCE [LARGE SCALE GENOMIC DNA]</scope>
    <source>
        <strain evidence="3 4">JCM 11117</strain>
    </source>
</reference>
<comment type="caution">
    <text evidence="3">The sequence shown here is derived from an EMBL/GenBank/DDBJ whole genome shotgun (WGS) entry which is preliminary data.</text>
</comment>
<dbReference type="PANTHER" id="PTHR43252:SF2">
    <property type="entry name" value="TRANSCRIPTION REGULATOR, PADR-LIKE FAMILY"/>
    <property type="match status" value="1"/>
</dbReference>
<proteinExistence type="predicted"/>
<evidence type="ECO:0000256" key="1">
    <source>
        <dbReference type="SAM" id="MobiDB-lite"/>
    </source>
</evidence>
<feature type="compositionally biased region" description="Basic residues" evidence="1">
    <location>
        <begin position="17"/>
        <end position="27"/>
    </location>
</feature>
<keyword evidence="4" id="KW-1185">Reference proteome</keyword>
<feature type="compositionally biased region" description="Pro residues" evidence="1">
    <location>
        <begin position="57"/>
        <end position="67"/>
    </location>
</feature>
<sequence>MDMHEQNHPWAGPRFGFRGRRGPHGGHFRPDAPQVPPFADPGEGEESLRGHRRRRPPFGPGFGPPFGPGMRGFPGPRGRRGRRTSRGDIRSAVLALVAEQPRHGYEIIQEIAERTGGVWRPSPGSVYPTLSQLEDEGLVRVEQADGRRVVHLTEEGTRYVDEHREELDAVWASVGRDADDEATVELWEQLGQLHAAAAQVMSAGTPEQIATATSTITEARKAIYRLLAE</sequence>
<protein>
    <recommendedName>
        <fullName evidence="2">Transcription regulator PadR N-terminal domain-containing protein</fullName>
    </recommendedName>
</protein>
<dbReference type="SUPFAM" id="SSF46785">
    <property type="entry name" value="Winged helix' DNA-binding domain"/>
    <property type="match status" value="1"/>
</dbReference>